<feature type="transmembrane region" description="Helical" evidence="23">
    <location>
        <begin position="305"/>
        <end position="328"/>
    </location>
</feature>
<accession>A0A3S7EAE9</accession>
<keyword evidence="14" id="KW-1278">Translocase</keyword>
<keyword evidence="10 22" id="KW-0679">Respiratory chain</keyword>
<keyword evidence="18 22" id="KW-0186">Copper</keyword>
<feature type="transmembrane region" description="Helical" evidence="23">
    <location>
        <begin position="269"/>
        <end position="293"/>
    </location>
</feature>
<name>A0A3S7EAE9_ELEIN</name>
<dbReference type="GO" id="GO:0015990">
    <property type="term" value="P:electron transport coupled proton transport"/>
    <property type="evidence" value="ECO:0007669"/>
    <property type="project" value="InterPro"/>
</dbReference>
<dbReference type="PANTHER" id="PTHR10422">
    <property type="entry name" value="CYTOCHROME C OXIDASE SUBUNIT 1"/>
    <property type="match status" value="1"/>
</dbReference>
<evidence type="ECO:0000256" key="5">
    <source>
        <dbReference type="ARBA" id="ARBA00011164"/>
    </source>
</evidence>
<evidence type="ECO:0000256" key="2">
    <source>
        <dbReference type="ARBA" id="ARBA00001971"/>
    </source>
</evidence>
<dbReference type="InterPro" id="IPR000883">
    <property type="entry name" value="Cyt_C_Oxase_1"/>
</dbReference>
<feature type="transmembrane region" description="Helical" evidence="23">
    <location>
        <begin position="411"/>
        <end position="434"/>
    </location>
</feature>
<feature type="transmembrane region" description="Helical" evidence="23">
    <location>
        <begin position="186"/>
        <end position="213"/>
    </location>
</feature>
<keyword evidence="8 22" id="KW-0813">Transport</keyword>
<dbReference type="GO" id="GO:0004129">
    <property type="term" value="F:cytochrome-c oxidase activity"/>
    <property type="evidence" value="ECO:0007669"/>
    <property type="project" value="UniProtKB-EC"/>
</dbReference>
<evidence type="ECO:0000256" key="14">
    <source>
        <dbReference type="ARBA" id="ARBA00022967"/>
    </source>
</evidence>
<evidence type="ECO:0000256" key="16">
    <source>
        <dbReference type="ARBA" id="ARBA00022989"/>
    </source>
</evidence>
<proteinExistence type="inferred from homology"/>
<dbReference type="AlphaFoldDB" id="A0A3S7EAE9"/>
<dbReference type="PROSITE" id="PS00077">
    <property type="entry name" value="COX1_CUB"/>
    <property type="match status" value="1"/>
</dbReference>
<evidence type="ECO:0000256" key="9">
    <source>
        <dbReference type="ARBA" id="ARBA00022617"/>
    </source>
</evidence>
<feature type="transmembrane region" description="Helical" evidence="23">
    <location>
        <begin position="20"/>
        <end position="38"/>
    </location>
</feature>
<dbReference type="InterPro" id="IPR036927">
    <property type="entry name" value="Cyt_c_oxase-like_su1_sf"/>
</dbReference>
<keyword evidence="20 22" id="KW-0472">Membrane</keyword>
<evidence type="ECO:0000256" key="15">
    <source>
        <dbReference type="ARBA" id="ARBA00022982"/>
    </source>
</evidence>
<dbReference type="InterPro" id="IPR014241">
    <property type="entry name" value="Cyt_c_oxidase_su1_bac"/>
</dbReference>
<dbReference type="EMBL" id="MF616338">
    <property type="protein sequence ID" value="AVA08911.1"/>
    <property type="molecule type" value="Genomic_DNA"/>
</dbReference>
<reference evidence="25" key="1">
    <citation type="submission" date="2017-08" db="EMBL/GenBank/DDBJ databases">
        <authorList>
            <person name="Hall N.D."/>
            <person name="Zhang H."/>
            <person name="Mower J.P."/>
            <person name="McElroy S.J."/>
            <person name="Goertzen L.R."/>
        </authorList>
    </citation>
    <scope>NUCLEOTIDE SEQUENCE</scope>
</reference>
<feature type="transmembrane region" description="Helical" evidence="23">
    <location>
        <begin position="340"/>
        <end position="361"/>
    </location>
</feature>
<dbReference type="PROSITE" id="PS50855">
    <property type="entry name" value="COX1"/>
    <property type="match status" value="1"/>
</dbReference>
<dbReference type="NCBIfam" id="TIGR02891">
    <property type="entry name" value="CtaD_CoxA"/>
    <property type="match status" value="1"/>
</dbReference>
<comment type="cofactor">
    <cofactor evidence="2">
        <name>heme</name>
        <dbReference type="ChEBI" id="CHEBI:30413"/>
    </cofactor>
</comment>
<keyword evidence="12 22" id="KW-0479">Metal-binding</keyword>
<sequence>MTNLVRWLFSTNHKDIGTLYFIFGAIAGVMGTCFSVLIRMELARPGDQILGGNHQLYNVLITAHAFLMIFFMVMPAMIGGFGNWFVPILIGAPDMAFPRLNNISFWLLPPSLLLLLSSALVEVGSGTGWTVYPPLSGITSHSGGAVDLAIFSLHLSGVSSILGSINFITTIFNMRGPGMTMHRLPLFVWSVLVTAFLLLLSLPVLAGAITMLLTDRNFNTTFFDPAGGGDPILYQHLFWFFGHPEVYILILPGFGIISHIVSTFSRKPVFGYLGMVYAMISIGVLGFLVWAHHMFTVGLDVDTRAYFTAATMIIAVPTGIKIFSWIATMWGGSIQYKTPMLFAVGFIFLFTIGGLTGIVLANSGLDIALHDTYYVVAHFHYVLSMGAVFALFAGFYYWVGKIFGRTYPETLGQIHFWITFFGVNLTFFPMHFLGLSGMPRRIPDYPDAYAGWNALSSFGSYISVVGIRRFFVVVAITSSSGKNKRCAESPWAVEQNPTTLEWLVQSPPAFHTFGELPAIKVNTNEKKRKVQLSQALRSQRKTIFSATSSQQRRMHTDPSELFMAVAPYLPQMADQIMETVDSLPQIAEMVGHDVHSVAETTTGLPQLQGGAGPSSSSTLCNLTVETFPFPSTLEIDVVKIKENLIKSYGGKLNGEEIVSLSSKTMELKKQILQKLALLAGEDNGPLLFNTTGADEILTTLEKAEYKRSYLQQINRSLIRKGKESFYYPEFLQKRLEAFPNTWMQYLQIGTLPEEVIEKKILSATSEFLMKDD</sequence>
<feature type="transmembrane region" description="Helical" evidence="23">
    <location>
        <begin position="233"/>
        <end position="257"/>
    </location>
</feature>
<dbReference type="GO" id="GO:0005743">
    <property type="term" value="C:mitochondrial inner membrane"/>
    <property type="evidence" value="ECO:0007669"/>
    <property type="project" value="UniProtKB-SubCell"/>
</dbReference>
<comment type="catalytic activity">
    <reaction evidence="21">
        <text>4 Fe(II)-[cytochrome c] + O2 + 8 H(+)(in) = 4 Fe(III)-[cytochrome c] + 2 H2O + 4 H(+)(out)</text>
        <dbReference type="Rhea" id="RHEA:11436"/>
        <dbReference type="Rhea" id="RHEA-COMP:10350"/>
        <dbReference type="Rhea" id="RHEA-COMP:14399"/>
        <dbReference type="ChEBI" id="CHEBI:15377"/>
        <dbReference type="ChEBI" id="CHEBI:15378"/>
        <dbReference type="ChEBI" id="CHEBI:15379"/>
        <dbReference type="ChEBI" id="CHEBI:29033"/>
        <dbReference type="ChEBI" id="CHEBI:29034"/>
        <dbReference type="EC" id="7.1.1.9"/>
    </reaction>
    <physiologicalReaction direction="left-to-right" evidence="21">
        <dbReference type="Rhea" id="RHEA:11437"/>
    </physiologicalReaction>
</comment>
<protein>
    <recommendedName>
        <fullName evidence="7 22">Cytochrome c oxidase subunit 1</fullName>
        <ecNumber evidence="6 22">7.1.1.9</ecNumber>
    </recommendedName>
</protein>
<evidence type="ECO:0000256" key="19">
    <source>
        <dbReference type="ARBA" id="ARBA00023128"/>
    </source>
</evidence>
<feature type="transmembrane region" description="Helical" evidence="23">
    <location>
        <begin position="112"/>
        <end position="132"/>
    </location>
</feature>
<dbReference type="GO" id="GO:0046872">
    <property type="term" value="F:metal ion binding"/>
    <property type="evidence" value="ECO:0007669"/>
    <property type="project" value="UniProtKB-KW"/>
</dbReference>
<evidence type="ECO:0000256" key="7">
    <source>
        <dbReference type="ARBA" id="ARBA00015947"/>
    </source>
</evidence>
<comment type="subcellular location">
    <subcellularLocation>
        <location evidence="3 22">Mitochondrion inner membrane</location>
        <topology evidence="3 22">Multi-pass membrane protein</topology>
    </subcellularLocation>
</comment>
<evidence type="ECO:0000256" key="6">
    <source>
        <dbReference type="ARBA" id="ARBA00012949"/>
    </source>
</evidence>
<comment type="pathway">
    <text evidence="4 22">Energy metabolism; oxidative phosphorylation.</text>
</comment>
<evidence type="ECO:0000313" key="25">
    <source>
        <dbReference type="EMBL" id="AVA08911.1"/>
    </source>
</evidence>
<comment type="function">
    <text evidence="22">Component of the cytochrome c oxidase, the last enzyme in the mitochondrial electron transport chain which drives oxidative phosphorylation. The respiratory chain contains 3 multisubunit complexes succinate dehydrogenase (complex II, CII), ubiquinol-cytochrome c oxidoreductase (cytochrome b-c1 complex, complex III, CIII) and cytochrome c oxidase (complex IV, CIV), that cooperate to transfer electrons derived from NADH and succinate to molecular oxygen, creating an electrochemical gradient over the inner membrane that drives transmembrane transport and the ATP synthase. Cytochrome c oxidase is the component of the respiratory chain that catalyzes the reduction of oxygen to water. Electrons originating from reduced cytochrome c in the intermembrane space (IMS) are transferred via the dinuclear copper A center (CU(A)) of subunit 2 and heme A of subunit 1 to the active site in subunit 1, a binuclear center (BNC) formed by heme A3 and copper B (CU(B)). The BNC reduces molecular oxygen to 2 water molecules using 4 electrons from cytochrome c in the IMS and 4 protons from the mitochondrial matrix.</text>
</comment>
<dbReference type="Gene3D" id="1.20.210.10">
    <property type="entry name" value="Cytochrome c oxidase-like, subunit I domain"/>
    <property type="match status" value="1"/>
</dbReference>
<keyword evidence="19 22" id="KW-0496">Mitochondrion</keyword>
<dbReference type="FunFam" id="1.20.210.10:FF:000001">
    <property type="entry name" value="Cytochrome c oxidase subunit 1"/>
    <property type="match status" value="1"/>
</dbReference>
<dbReference type="GO" id="GO:0006123">
    <property type="term" value="P:mitochondrial electron transport, cytochrome c to oxygen"/>
    <property type="evidence" value="ECO:0007669"/>
    <property type="project" value="TreeGrafter"/>
</dbReference>
<keyword evidence="13 22" id="KW-0999">Mitochondrion inner membrane</keyword>
<dbReference type="PRINTS" id="PR01165">
    <property type="entry name" value="CYCOXIDASEI"/>
</dbReference>
<evidence type="ECO:0000256" key="23">
    <source>
        <dbReference type="SAM" id="Phobius"/>
    </source>
</evidence>
<dbReference type="InterPro" id="IPR033944">
    <property type="entry name" value="Cyt_c_oxase_su1_dom"/>
</dbReference>
<dbReference type="GO" id="GO:0020037">
    <property type="term" value="F:heme binding"/>
    <property type="evidence" value="ECO:0007669"/>
    <property type="project" value="InterPro"/>
</dbReference>
<dbReference type="EC" id="7.1.1.9" evidence="6 22"/>
<evidence type="ECO:0000256" key="18">
    <source>
        <dbReference type="ARBA" id="ARBA00023008"/>
    </source>
</evidence>
<dbReference type="PANTHER" id="PTHR10422:SF45">
    <property type="entry name" value="CYTOCHROME C OXIDASE SUBUNIT 1"/>
    <property type="match status" value="1"/>
</dbReference>
<dbReference type="SUPFAM" id="SSF81442">
    <property type="entry name" value="Cytochrome c oxidase subunit I-like"/>
    <property type="match status" value="1"/>
</dbReference>
<comment type="similarity">
    <text evidence="22">Belongs to the heme-copper respiratory oxidase family.</text>
</comment>
<evidence type="ECO:0000259" key="24">
    <source>
        <dbReference type="PROSITE" id="PS50855"/>
    </source>
</evidence>
<dbReference type="GO" id="GO:0045277">
    <property type="term" value="C:respiratory chain complex IV"/>
    <property type="evidence" value="ECO:0007669"/>
    <property type="project" value="InterPro"/>
</dbReference>
<evidence type="ECO:0000256" key="20">
    <source>
        <dbReference type="ARBA" id="ARBA00023136"/>
    </source>
</evidence>
<evidence type="ECO:0000256" key="12">
    <source>
        <dbReference type="ARBA" id="ARBA00022723"/>
    </source>
</evidence>
<dbReference type="UniPathway" id="UPA00705"/>
<evidence type="ECO:0000256" key="1">
    <source>
        <dbReference type="ARBA" id="ARBA00001935"/>
    </source>
</evidence>
<evidence type="ECO:0000256" key="13">
    <source>
        <dbReference type="ARBA" id="ARBA00022792"/>
    </source>
</evidence>
<feature type="transmembrane region" description="Helical" evidence="23">
    <location>
        <begin position="381"/>
        <end position="399"/>
    </location>
</feature>
<gene>
    <name evidence="25" type="primary">cox1</name>
</gene>
<keyword evidence="17 22" id="KW-0408">Iron</keyword>
<dbReference type="InterPro" id="IPR023616">
    <property type="entry name" value="Cyt_c_oxase-like_su1_dom"/>
</dbReference>
<keyword evidence="15 22" id="KW-0249">Electron transport</keyword>
<keyword evidence="9 22" id="KW-0349">Heme</keyword>
<keyword evidence="11 22" id="KW-0812">Transmembrane</keyword>
<geneLocation type="mitochondrion" evidence="25"/>
<evidence type="ECO:0000256" key="22">
    <source>
        <dbReference type="RuleBase" id="RU000369"/>
    </source>
</evidence>
<comment type="subunit">
    <text evidence="5">Component of the cytochrome c oxidase (complex IV, CIV), a multisubunit enzyme composed of a catalytic core of 3 subunits and several supernumerary subunits. The complex exists as a monomer or a dimer and forms supercomplexes (SCs) in the inner mitochondrial membrane with ubiquinol-cytochrome c oxidoreductase (cytochrome b-c1 complex, complex III, CIII).</text>
</comment>
<evidence type="ECO:0000256" key="8">
    <source>
        <dbReference type="ARBA" id="ARBA00022448"/>
    </source>
</evidence>
<dbReference type="InterPro" id="IPR023615">
    <property type="entry name" value="Cyt_c_Oxase_su1_BS"/>
</dbReference>
<feature type="domain" description="Cytochrome oxidase subunit I profile" evidence="24">
    <location>
        <begin position="1"/>
        <end position="520"/>
    </location>
</feature>
<comment type="cofactor">
    <cofactor evidence="1">
        <name>Cu cation</name>
        <dbReference type="ChEBI" id="CHEBI:23378"/>
    </cofactor>
</comment>
<evidence type="ECO:0000256" key="3">
    <source>
        <dbReference type="ARBA" id="ARBA00004448"/>
    </source>
</evidence>
<dbReference type="CDD" id="cd01663">
    <property type="entry name" value="Cyt_c_Oxidase_I"/>
    <property type="match status" value="1"/>
</dbReference>
<evidence type="ECO:0000256" key="10">
    <source>
        <dbReference type="ARBA" id="ARBA00022660"/>
    </source>
</evidence>
<keyword evidence="16 23" id="KW-1133">Transmembrane helix</keyword>
<dbReference type="Pfam" id="PF00115">
    <property type="entry name" value="COX1"/>
    <property type="match status" value="1"/>
</dbReference>
<feature type="transmembrane region" description="Helical" evidence="23">
    <location>
        <begin position="59"/>
        <end position="78"/>
    </location>
</feature>
<organism evidence="25">
    <name type="scientific">Eleusine indica</name>
    <name type="common">Goosegrass</name>
    <name type="synonym">Cynosurus indicus</name>
    <dbReference type="NCBI Taxonomy" id="29674"/>
    <lineage>
        <taxon>Eukaryota</taxon>
        <taxon>Viridiplantae</taxon>
        <taxon>Streptophyta</taxon>
        <taxon>Embryophyta</taxon>
        <taxon>Tracheophyta</taxon>
        <taxon>Spermatophyta</taxon>
        <taxon>Magnoliopsida</taxon>
        <taxon>Liliopsida</taxon>
        <taxon>Poales</taxon>
        <taxon>Poaceae</taxon>
        <taxon>PACMAD clade</taxon>
        <taxon>Chloridoideae</taxon>
        <taxon>Cynodonteae</taxon>
        <taxon>Eleusininae</taxon>
        <taxon>Eleusine</taxon>
    </lineage>
</organism>
<evidence type="ECO:0000256" key="21">
    <source>
        <dbReference type="ARBA" id="ARBA00049512"/>
    </source>
</evidence>
<dbReference type="GeneID" id="39119382"/>
<evidence type="ECO:0000256" key="11">
    <source>
        <dbReference type="ARBA" id="ARBA00022692"/>
    </source>
</evidence>
<feature type="transmembrane region" description="Helical" evidence="23">
    <location>
        <begin position="152"/>
        <end position="174"/>
    </location>
</feature>
<dbReference type="RefSeq" id="YP_009559427.1">
    <property type="nucleotide sequence ID" value="NC_040989.1"/>
</dbReference>
<evidence type="ECO:0000256" key="17">
    <source>
        <dbReference type="ARBA" id="ARBA00023004"/>
    </source>
</evidence>
<evidence type="ECO:0000256" key="4">
    <source>
        <dbReference type="ARBA" id="ARBA00004673"/>
    </source>
</evidence>